<dbReference type="EMBL" id="JBBYAK010000002">
    <property type="protein sequence ID" value="MEL3959429.1"/>
    <property type="molecule type" value="Genomic_DNA"/>
</dbReference>
<dbReference type="RefSeq" id="WP_342021066.1">
    <property type="nucleotide sequence ID" value="NZ_JBBYAK010000002.1"/>
</dbReference>
<dbReference type="Gene3D" id="3.40.50.150">
    <property type="entry name" value="Vaccinia Virus protein VP39"/>
    <property type="match status" value="1"/>
</dbReference>
<accession>A0ABU9K308</accession>
<comment type="similarity">
    <text evidence="1">Belongs to the N(4)/N(6)-methyltransferase family.</text>
</comment>
<dbReference type="GO" id="GO:0008168">
    <property type="term" value="F:methyltransferase activity"/>
    <property type="evidence" value="ECO:0007669"/>
    <property type="project" value="UniProtKB-KW"/>
</dbReference>
<evidence type="ECO:0000313" key="8">
    <source>
        <dbReference type="Proteomes" id="UP001459714"/>
    </source>
</evidence>
<keyword evidence="3 7" id="KW-0489">Methyltransferase</keyword>
<reference evidence="7 8" key="1">
    <citation type="submission" date="2024-03" db="EMBL/GenBank/DDBJ databases">
        <title>Bacilli Hybrid Assemblies.</title>
        <authorList>
            <person name="Kovac J."/>
        </authorList>
    </citation>
    <scope>NUCLEOTIDE SEQUENCE [LARGE SCALE GENOMIC DNA]</scope>
    <source>
        <strain evidence="7 8">FSL M8-0022</strain>
    </source>
</reference>
<dbReference type="InterPro" id="IPR012263">
    <property type="entry name" value="M_m6A_EcoRV"/>
</dbReference>
<evidence type="ECO:0000256" key="3">
    <source>
        <dbReference type="ARBA" id="ARBA00022603"/>
    </source>
</evidence>
<keyword evidence="4" id="KW-0808">Transferase</keyword>
<keyword evidence="8" id="KW-1185">Reference proteome</keyword>
<keyword evidence="5" id="KW-0949">S-adenosyl-L-methionine</keyword>
<dbReference type="PRINTS" id="PR00505">
    <property type="entry name" value="D12N6MTFRASE"/>
</dbReference>
<proteinExistence type="inferred from homology"/>
<comment type="catalytic activity">
    <reaction evidence="6">
        <text>a 2'-deoxyadenosine in DNA + S-adenosyl-L-methionine = an N(6)-methyl-2'-deoxyadenosine in DNA + S-adenosyl-L-homocysteine + H(+)</text>
        <dbReference type="Rhea" id="RHEA:15197"/>
        <dbReference type="Rhea" id="RHEA-COMP:12418"/>
        <dbReference type="Rhea" id="RHEA-COMP:12419"/>
        <dbReference type="ChEBI" id="CHEBI:15378"/>
        <dbReference type="ChEBI" id="CHEBI:57856"/>
        <dbReference type="ChEBI" id="CHEBI:59789"/>
        <dbReference type="ChEBI" id="CHEBI:90615"/>
        <dbReference type="ChEBI" id="CHEBI:90616"/>
        <dbReference type="EC" id="2.1.1.72"/>
    </reaction>
</comment>
<evidence type="ECO:0000313" key="7">
    <source>
        <dbReference type="EMBL" id="MEL3959429.1"/>
    </source>
</evidence>
<sequence>MAIKSPIKWVGGKSKLFNKLIPIFPEHKGYVEVFGGLAIMLLNKEPSKWEVLNDFDSNLMNFWSVVQKAHDQLIKSFEWEIVSREQFERYKEKYKNHNYDDAIERAKIFYYLVKAGFGADMKNPVFGTGKDRNRLRLEQVEEDIKLAHKRIQKVTIENKSFEDLFRMYDSEDTFFYLDPPYRKTKQYATGKFTDEQYELMRDCCKNAKGKWLITINNDGYIKELFKDYNIMDHEVFYSVCKTENGRTNFKELIITNYDI</sequence>
<dbReference type="InterPro" id="IPR029063">
    <property type="entry name" value="SAM-dependent_MTases_sf"/>
</dbReference>
<gene>
    <name evidence="7" type="ORF">NST17_19950</name>
</gene>
<dbReference type="Pfam" id="PF02086">
    <property type="entry name" value="MethyltransfD12"/>
    <property type="match status" value="1"/>
</dbReference>
<evidence type="ECO:0000256" key="2">
    <source>
        <dbReference type="ARBA" id="ARBA00011900"/>
    </source>
</evidence>
<evidence type="ECO:0000256" key="1">
    <source>
        <dbReference type="ARBA" id="ARBA00006594"/>
    </source>
</evidence>
<name>A0ABU9K308_9BACI</name>
<comment type="caution">
    <text evidence="7">The sequence shown here is derived from an EMBL/GenBank/DDBJ whole genome shotgun (WGS) entry which is preliminary data.</text>
</comment>
<dbReference type="GO" id="GO:0032259">
    <property type="term" value="P:methylation"/>
    <property type="evidence" value="ECO:0007669"/>
    <property type="project" value="UniProtKB-KW"/>
</dbReference>
<dbReference type="InterPro" id="IPR023095">
    <property type="entry name" value="Ade_MeTrfase_dom_2"/>
</dbReference>
<dbReference type="Proteomes" id="UP001459714">
    <property type="component" value="Unassembled WGS sequence"/>
</dbReference>
<evidence type="ECO:0000256" key="4">
    <source>
        <dbReference type="ARBA" id="ARBA00022679"/>
    </source>
</evidence>
<dbReference type="SUPFAM" id="SSF53335">
    <property type="entry name" value="S-adenosyl-L-methionine-dependent methyltransferases"/>
    <property type="match status" value="1"/>
</dbReference>
<dbReference type="Gene3D" id="1.10.1020.10">
    <property type="entry name" value="Adenine-specific Methyltransferase, Domain 2"/>
    <property type="match status" value="1"/>
</dbReference>
<dbReference type="EC" id="2.1.1.72" evidence="2"/>
<dbReference type="InterPro" id="IPR012327">
    <property type="entry name" value="MeTrfase_D12"/>
</dbReference>
<dbReference type="PANTHER" id="PTHR30481">
    <property type="entry name" value="DNA ADENINE METHYLASE"/>
    <property type="match status" value="1"/>
</dbReference>
<organism evidence="7 8">
    <name type="scientific">Caldifermentibacillus hisashii</name>
    <dbReference type="NCBI Taxonomy" id="996558"/>
    <lineage>
        <taxon>Bacteria</taxon>
        <taxon>Bacillati</taxon>
        <taxon>Bacillota</taxon>
        <taxon>Bacilli</taxon>
        <taxon>Bacillales</taxon>
        <taxon>Bacillaceae</taxon>
        <taxon>Caldifermentibacillus</taxon>
    </lineage>
</organism>
<dbReference type="PANTHER" id="PTHR30481:SF4">
    <property type="entry name" value="SITE-SPECIFIC DNA-METHYLTRANSFERASE (ADENINE-SPECIFIC)"/>
    <property type="match status" value="1"/>
</dbReference>
<dbReference type="PIRSF" id="PIRSF000398">
    <property type="entry name" value="M_m6A_EcoRV"/>
    <property type="match status" value="1"/>
</dbReference>
<protein>
    <recommendedName>
        <fullName evidence="2">site-specific DNA-methyltransferase (adenine-specific)</fullName>
        <ecNumber evidence="2">2.1.1.72</ecNumber>
    </recommendedName>
</protein>
<evidence type="ECO:0000256" key="5">
    <source>
        <dbReference type="ARBA" id="ARBA00022691"/>
    </source>
</evidence>
<evidence type="ECO:0000256" key="6">
    <source>
        <dbReference type="ARBA" id="ARBA00047942"/>
    </source>
</evidence>